<dbReference type="Proteomes" id="UP000198307">
    <property type="component" value="Unassembled WGS sequence"/>
</dbReference>
<evidence type="ECO:0000313" key="3">
    <source>
        <dbReference type="Proteomes" id="UP000198307"/>
    </source>
</evidence>
<feature type="transmembrane region" description="Helical" evidence="1">
    <location>
        <begin position="142"/>
        <end position="162"/>
    </location>
</feature>
<keyword evidence="1" id="KW-0812">Transmembrane</keyword>
<proteinExistence type="predicted"/>
<dbReference type="AlphaFoldDB" id="A0A239Q3C6"/>
<evidence type="ECO:0000256" key="1">
    <source>
        <dbReference type="SAM" id="Phobius"/>
    </source>
</evidence>
<feature type="transmembrane region" description="Helical" evidence="1">
    <location>
        <begin position="68"/>
        <end position="89"/>
    </location>
</feature>
<sequence length="178" mass="19129">MLIVPAIIVAIACGSAAFGMALVTGFGLKAALIGYWLAGNLGMLATLLPRLFMASTDREPVFQLRDRIGFAVAGACIILGLVMIFWQTFHAPMLWAAELQSYEIGKVLGLNEAHVDNHVYALSLGFPSALSRLVDHALRLELWVAGLLIYTLGLTQIGLVAMNRFAPAKESAPNSKAF</sequence>
<reference evidence="2 3" key="1">
    <citation type="submission" date="2017-07" db="EMBL/GenBank/DDBJ databases">
        <authorList>
            <person name="Sun Z.S."/>
            <person name="Albrecht U."/>
            <person name="Echele G."/>
            <person name="Lee C.C."/>
        </authorList>
    </citation>
    <scope>NUCLEOTIDE SEQUENCE [LARGE SCALE GENOMIC DNA]</scope>
    <source>
        <strain evidence="2 3">DSM 14827</strain>
    </source>
</reference>
<organism evidence="2 3">
    <name type="scientific">Paracoccus seriniphilus</name>
    <dbReference type="NCBI Taxonomy" id="184748"/>
    <lineage>
        <taxon>Bacteria</taxon>
        <taxon>Pseudomonadati</taxon>
        <taxon>Pseudomonadota</taxon>
        <taxon>Alphaproteobacteria</taxon>
        <taxon>Rhodobacterales</taxon>
        <taxon>Paracoccaceae</taxon>
        <taxon>Paracoccus</taxon>
    </lineage>
</organism>
<protein>
    <submittedName>
        <fullName evidence="2">Uncharacterized protein</fullName>
    </submittedName>
</protein>
<keyword evidence="1" id="KW-1133">Transmembrane helix</keyword>
<name>A0A239Q3C6_9RHOB</name>
<keyword evidence="3" id="KW-1185">Reference proteome</keyword>
<evidence type="ECO:0000313" key="2">
    <source>
        <dbReference type="EMBL" id="SNT76447.1"/>
    </source>
</evidence>
<accession>A0A239Q3C6</accession>
<keyword evidence="1" id="KW-0472">Membrane</keyword>
<dbReference type="EMBL" id="FZQB01000020">
    <property type="protein sequence ID" value="SNT76447.1"/>
    <property type="molecule type" value="Genomic_DNA"/>
</dbReference>
<dbReference type="RefSeq" id="WP_089345761.1">
    <property type="nucleotide sequence ID" value="NZ_CP067129.1"/>
</dbReference>
<gene>
    <name evidence="2" type="ORF">SAMN05444959_12014</name>
</gene>
<feature type="transmembrane region" description="Helical" evidence="1">
    <location>
        <begin position="31"/>
        <end position="48"/>
    </location>
</feature>